<evidence type="ECO:0000256" key="1">
    <source>
        <dbReference type="SAM" id="Phobius"/>
    </source>
</evidence>
<keyword evidence="1" id="KW-1133">Transmembrane helix</keyword>
<name>A0A751XTD5_SALDE</name>
<feature type="transmembrane region" description="Helical" evidence="1">
    <location>
        <begin position="14"/>
        <end position="35"/>
    </location>
</feature>
<comment type="caution">
    <text evidence="2">The sequence shown here is derived from an EMBL/GenBank/DDBJ whole genome shotgun (WGS) entry which is preliminary data.</text>
</comment>
<keyword evidence="1" id="KW-0472">Membrane</keyword>
<proteinExistence type="predicted"/>
<accession>A0A751XTD5</accession>
<dbReference type="AlphaFoldDB" id="A0A751XTD5"/>
<dbReference type="EMBL" id="DAAWBP010000226">
    <property type="protein sequence ID" value="HAF7214469.1"/>
    <property type="molecule type" value="Genomic_DNA"/>
</dbReference>
<evidence type="ECO:0000313" key="2">
    <source>
        <dbReference type="EMBL" id="HAF7214469.1"/>
    </source>
</evidence>
<gene>
    <name evidence="2" type="ORF">G9X07_004723</name>
</gene>
<protein>
    <submittedName>
        <fullName evidence="2">Uncharacterized protein</fullName>
    </submittedName>
</protein>
<organism evidence="2">
    <name type="scientific">Salmonella derby</name>
    <dbReference type="NCBI Taxonomy" id="28144"/>
    <lineage>
        <taxon>Bacteria</taxon>
        <taxon>Pseudomonadati</taxon>
        <taxon>Pseudomonadota</taxon>
        <taxon>Gammaproteobacteria</taxon>
        <taxon>Enterobacterales</taxon>
        <taxon>Enterobacteriaceae</taxon>
        <taxon>Salmonella</taxon>
    </lineage>
</organism>
<reference evidence="2" key="2">
    <citation type="submission" date="2018-07" db="EMBL/GenBank/DDBJ databases">
        <authorList>
            <consortium name="NCBI Pathogen Detection Project"/>
        </authorList>
    </citation>
    <scope>NUCLEOTIDE SEQUENCE</scope>
    <source>
        <strain evidence="2">Salmonella enterica</strain>
    </source>
</reference>
<sequence length="60" mass="7266">VPTFIYRFFTESNFIYSLLSMTLSFLFTYVFYVGFVKFYRRYTLEVLMAFAVLQSRETIS</sequence>
<feature type="non-terminal residue" evidence="2">
    <location>
        <position position="1"/>
    </location>
</feature>
<keyword evidence="1" id="KW-0812">Transmembrane</keyword>
<reference evidence="2" key="1">
    <citation type="journal article" date="2018" name="Genome Biol.">
        <title>SKESA: strategic k-mer extension for scrupulous assemblies.</title>
        <authorList>
            <person name="Souvorov A."/>
            <person name="Agarwala R."/>
            <person name="Lipman D.J."/>
        </authorList>
    </citation>
    <scope>NUCLEOTIDE SEQUENCE</scope>
    <source>
        <strain evidence="2">Salmonella enterica</strain>
    </source>
</reference>